<gene>
    <name evidence="1" type="ORF">Abin_022_058</name>
    <name evidence="2" type="ORF">AIN02nite_21740</name>
</gene>
<evidence type="ECO:0000313" key="2">
    <source>
        <dbReference type="EMBL" id="GEN04149.1"/>
    </source>
</evidence>
<evidence type="ECO:0000313" key="3">
    <source>
        <dbReference type="Proteomes" id="UP000032673"/>
    </source>
</evidence>
<dbReference type="EMBL" id="BAMW01000022">
    <property type="protein sequence ID" value="GAN63200.1"/>
    <property type="molecule type" value="Genomic_DNA"/>
</dbReference>
<dbReference type="EMBL" id="BJXQ01000013">
    <property type="protein sequence ID" value="GEN04149.1"/>
    <property type="molecule type" value="Genomic_DNA"/>
</dbReference>
<dbReference type="Proteomes" id="UP000321104">
    <property type="component" value="Unassembled WGS sequence"/>
</dbReference>
<evidence type="ECO:0000313" key="4">
    <source>
        <dbReference type="Proteomes" id="UP000321104"/>
    </source>
</evidence>
<dbReference type="AlphaFoldDB" id="A0A6N3T967"/>
<organism evidence="2 4">
    <name type="scientific">Acetobacter indonesiensis</name>
    <dbReference type="NCBI Taxonomy" id="104101"/>
    <lineage>
        <taxon>Bacteria</taxon>
        <taxon>Pseudomonadati</taxon>
        <taxon>Pseudomonadota</taxon>
        <taxon>Alphaproteobacteria</taxon>
        <taxon>Acetobacterales</taxon>
        <taxon>Acetobacteraceae</taxon>
        <taxon>Acetobacter</taxon>
    </lineage>
</organism>
<evidence type="ECO:0000313" key="1">
    <source>
        <dbReference type="EMBL" id="GAN63200.1"/>
    </source>
</evidence>
<protein>
    <submittedName>
        <fullName evidence="1">Tail fiber protein</fullName>
    </submittedName>
</protein>
<reference evidence="1 3" key="1">
    <citation type="submission" date="2012-11" db="EMBL/GenBank/DDBJ databases">
        <title>Whole genome sequence of Acetobacter indonesiensis 5H-1.</title>
        <authorList>
            <person name="Azuma Y."/>
            <person name="Higashiura N."/>
            <person name="Hirakawa H."/>
            <person name="Matsushita K."/>
        </authorList>
    </citation>
    <scope>NUCLEOTIDE SEQUENCE [LARGE SCALE GENOMIC DNA]</scope>
    <source>
        <strain evidence="1 3">5H-1</strain>
    </source>
</reference>
<proteinExistence type="predicted"/>
<dbReference type="RefSeq" id="WP_048845709.1">
    <property type="nucleotide sequence ID" value="NZ_BAMW01000022.1"/>
</dbReference>
<sequence>MKQSDFPKRFSQPIAASASSGNLANIPATQATAGDGTASVALGFPPETFIGRSAGGVPPRGQDMNGFLNRLSSVLQAYQAGMIGVYDAGFAFSIGGYASGAVVAGTTPGTFWVSTADNNMTQPGANGAFWQNLFANYLPLAGGKLSGSLIIGSFYSFNADNGYSTFYRPSRAPSDGILDYYSDVGGTYSNVARITSDGSFNIYGSGHFYESNQQVATQNWANGQFATPTWVSAQFAQSSWVSSQFERLGNCVPVATYTGDFSTSDSRVINLAYGHRIQFFTVSVGNDTTVGSWVTFPQAFSNTPIVLVGASGNDDSVSDTDYWVYGATTTGVYVRPRNHIGLANLIAIGSK</sequence>
<dbReference type="Proteomes" id="UP000032673">
    <property type="component" value="Unassembled WGS sequence"/>
</dbReference>
<reference evidence="2 4" key="2">
    <citation type="submission" date="2019-07" db="EMBL/GenBank/DDBJ databases">
        <title>Whole genome shotgun sequence of Acetobacter indonesiensis NBRC 16471.</title>
        <authorList>
            <person name="Hosoyama A."/>
            <person name="Uohara A."/>
            <person name="Ohji S."/>
            <person name="Ichikawa N."/>
        </authorList>
    </citation>
    <scope>NUCLEOTIDE SEQUENCE [LARGE SCALE GENOMIC DNA]</scope>
    <source>
        <strain evidence="2 4">NBRC 16471</strain>
    </source>
</reference>
<keyword evidence="3" id="KW-1185">Reference proteome</keyword>
<name>A0A6N3T967_9PROT</name>
<accession>A0A6N3T967</accession>
<comment type="caution">
    <text evidence="2">The sequence shown here is derived from an EMBL/GenBank/DDBJ whole genome shotgun (WGS) entry which is preliminary data.</text>
</comment>